<evidence type="ECO:0000256" key="1">
    <source>
        <dbReference type="ARBA" id="ARBA00022536"/>
    </source>
</evidence>
<accession>A0A815HC57</accession>
<dbReference type="FunFam" id="2.10.25.10:FF:000434">
    <property type="entry name" value="Predicted protein"/>
    <property type="match status" value="1"/>
</dbReference>
<dbReference type="Proteomes" id="UP000663882">
    <property type="component" value="Unassembled WGS sequence"/>
</dbReference>
<organism evidence="9 11">
    <name type="scientific">Rotaria sordida</name>
    <dbReference type="NCBI Taxonomy" id="392033"/>
    <lineage>
        <taxon>Eukaryota</taxon>
        <taxon>Metazoa</taxon>
        <taxon>Spiralia</taxon>
        <taxon>Gnathifera</taxon>
        <taxon>Rotifera</taxon>
        <taxon>Eurotatoria</taxon>
        <taxon>Bdelloidea</taxon>
        <taxon>Philodinida</taxon>
        <taxon>Philodinidae</taxon>
        <taxon>Rotaria</taxon>
    </lineage>
</organism>
<dbReference type="CDD" id="cd00054">
    <property type="entry name" value="EGF_CA"/>
    <property type="match status" value="2"/>
</dbReference>
<dbReference type="EMBL" id="CAJNOU010006460">
    <property type="protein sequence ID" value="CAF1505312.1"/>
    <property type="molecule type" value="Genomic_DNA"/>
</dbReference>
<dbReference type="InterPro" id="IPR013032">
    <property type="entry name" value="EGF-like_CS"/>
</dbReference>
<feature type="domain" description="EGF-like" evidence="8">
    <location>
        <begin position="166"/>
        <end position="203"/>
    </location>
</feature>
<keyword evidence="1 6" id="KW-0245">EGF-like domain</keyword>
<feature type="chain" id="PRO_5036227752" description="EGF-like domain-containing protein" evidence="7">
    <location>
        <begin position="19"/>
        <end position="249"/>
    </location>
</feature>
<feature type="disulfide bond" evidence="6">
    <location>
        <begin position="109"/>
        <end position="118"/>
    </location>
</feature>
<reference evidence="9" key="1">
    <citation type="submission" date="2021-02" db="EMBL/GenBank/DDBJ databases">
        <authorList>
            <person name="Nowell W R."/>
        </authorList>
    </citation>
    <scope>NUCLEOTIDE SEQUENCE</scope>
</reference>
<evidence type="ECO:0000256" key="2">
    <source>
        <dbReference type="ARBA" id="ARBA00022729"/>
    </source>
</evidence>
<feature type="disulfide bond" evidence="6">
    <location>
        <begin position="63"/>
        <end position="72"/>
    </location>
</feature>
<dbReference type="GO" id="GO:0032991">
    <property type="term" value="C:protein-containing complex"/>
    <property type="evidence" value="ECO:0007669"/>
    <property type="project" value="TreeGrafter"/>
</dbReference>
<feature type="disulfide bond" evidence="6">
    <location>
        <begin position="193"/>
        <end position="202"/>
    </location>
</feature>
<protein>
    <recommendedName>
        <fullName evidence="8">EGF-like domain-containing protein</fullName>
    </recommendedName>
</protein>
<keyword evidence="2 7" id="KW-0732">Signal</keyword>
<dbReference type="GO" id="GO:0005509">
    <property type="term" value="F:calcium ion binding"/>
    <property type="evidence" value="ECO:0007669"/>
    <property type="project" value="InterPro"/>
</dbReference>
<evidence type="ECO:0000313" key="10">
    <source>
        <dbReference type="EMBL" id="CAF1505312.1"/>
    </source>
</evidence>
<dbReference type="OrthoDB" id="283575at2759"/>
<evidence type="ECO:0000313" key="9">
    <source>
        <dbReference type="EMBL" id="CAF1352142.1"/>
    </source>
</evidence>
<feature type="disulfide bond" evidence="6">
    <location>
        <begin position="151"/>
        <end position="160"/>
    </location>
</feature>
<dbReference type="InterPro" id="IPR001881">
    <property type="entry name" value="EGF-like_Ca-bd_dom"/>
</dbReference>
<dbReference type="EMBL" id="CAJNOO010003730">
    <property type="protein sequence ID" value="CAF1352142.1"/>
    <property type="molecule type" value="Genomic_DNA"/>
</dbReference>
<dbReference type="InterPro" id="IPR051022">
    <property type="entry name" value="Notch_Cell-Fate_Det"/>
</dbReference>
<dbReference type="SUPFAM" id="SSF57196">
    <property type="entry name" value="EGF/Laminin"/>
    <property type="match status" value="5"/>
</dbReference>
<dbReference type="PANTHER" id="PTHR24049:SF22">
    <property type="entry name" value="DROSOPHILA CRUMBS HOMOLOG"/>
    <property type="match status" value="1"/>
</dbReference>
<feature type="disulfide bond" evidence="6">
    <location>
        <begin position="229"/>
        <end position="238"/>
    </location>
</feature>
<feature type="domain" description="EGF-like" evidence="8">
    <location>
        <begin position="204"/>
        <end position="239"/>
    </location>
</feature>
<dbReference type="FunFam" id="2.10.25.10:FF:000472">
    <property type="entry name" value="Uncharacterized protein, isoform A"/>
    <property type="match status" value="1"/>
</dbReference>
<evidence type="ECO:0000313" key="11">
    <source>
        <dbReference type="Proteomes" id="UP000663882"/>
    </source>
</evidence>
<evidence type="ECO:0000256" key="7">
    <source>
        <dbReference type="SAM" id="SignalP"/>
    </source>
</evidence>
<dbReference type="Pfam" id="PF12661">
    <property type="entry name" value="hEGF"/>
    <property type="match status" value="1"/>
</dbReference>
<dbReference type="GO" id="GO:0007157">
    <property type="term" value="P:heterophilic cell-cell adhesion via plasma membrane cell adhesion molecules"/>
    <property type="evidence" value="ECO:0007669"/>
    <property type="project" value="TreeGrafter"/>
</dbReference>
<feature type="signal peptide" evidence="7">
    <location>
        <begin position="1"/>
        <end position="18"/>
    </location>
</feature>
<dbReference type="AlphaFoldDB" id="A0A815HC57"/>
<evidence type="ECO:0000256" key="5">
    <source>
        <dbReference type="ARBA" id="ARBA00023180"/>
    </source>
</evidence>
<keyword evidence="4 6" id="KW-1015">Disulfide bond</keyword>
<evidence type="ECO:0000256" key="3">
    <source>
        <dbReference type="ARBA" id="ARBA00022737"/>
    </source>
</evidence>
<evidence type="ECO:0000256" key="6">
    <source>
        <dbReference type="PROSITE-ProRule" id="PRU00076"/>
    </source>
</evidence>
<dbReference type="SMART" id="SM00181">
    <property type="entry name" value="EGF"/>
    <property type="match status" value="5"/>
</dbReference>
<dbReference type="InterPro" id="IPR000742">
    <property type="entry name" value="EGF"/>
</dbReference>
<dbReference type="GO" id="GO:0045197">
    <property type="term" value="P:establishment or maintenance of epithelial cell apical/basal polarity"/>
    <property type="evidence" value="ECO:0007669"/>
    <property type="project" value="TreeGrafter"/>
</dbReference>
<evidence type="ECO:0000256" key="4">
    <source>
        <dbReference type="ARBA" id="ARBA00023157"/>
    </source>
</evidence>
<dbReference type="PROSITE" id="PS50026">
    <property type="entry name" value="EGF_3"/>
    <property type="match status" value="5"/>
</dbReference>
<dbReference type="SMART" id="SM00179">
    <property type="entry name" value="EGF_CA"/>
    <property type="match status" value="5"/>
</dbReference>
<evidence type="ECO:0000259" key="8">
    <source>
        <dbReference type="PROSITE" id="PS50026"/>
    </source>
</evidence>
<dbReference type="Gene3D" id="2.10.25.10">
    <property type="entry name" value="Laminin"/>
    <property type="match status" value="5"/>
</dbReference>
<feature type="domain" description="EGF-like" evidence="8">
    <location>
        <begin position="125"/>
        <end position="161"/>
    </location>
</feature>
<feature type="domain" description="EGF-like" evidence="8">
    <location>
        <begin position="35"/>
        <end position="73"/>
    </location>
</feature>
<dbReference type="Proteomes" id="UP000663889">
    <property type="component" value="Unassembled WGS sequence"/>
</dbReference>
<dbReference type="PROSITE" id="PS01186">
    <property type="entry name" value="EGF_2"/>
    <property type="match status" value="4"/>
</dbReference>
<sequence length="249" mass="26419">MASFVILLIVVALTSTYGKSVPSNLLKDAKSSINTRETCSTNPCSNGATCVAVHPDSFIHCICAPGFAGDFCDYPITTPSVINTQCPVNPCLNGASCSIIPGGSFKCTCAIGFTGLLCESREHSIQNACQSQPCQNSGICYLTLTDFACICPTGYSGTRCDINLAATNPCFHSPCQNSGTCLVLDPFRYRCICSNGFLGVRCEQRICNPNPCLSGGICLPHGNTFQCQCPSQYSGHYCEHLTKTASLLA</sequence>
<gene>
    <name evidence="9" type="ORF">RFH988_LOCUS32358</name>
    <name evidence="10" type="ORF">SEV965_LOCUS36285</name>
</gene>
<dbReference type="PANTHER" id="PTHR24049">
    <property type="entry name" value="CRUMBS FAMILY MEMBER"/>
    <property type="match status" value="1"/>
</dbReference>
<keyword evidence="3" id="KW-0677">Repeat</keyword>
<dbReference type="PROSITE" id="PS00022">
    <property type="entry name" value="EGF_1"/>
    <property type="match status" value="5"/>
</dbReference>
<comment type="caution">
    <text evidence="9">The sequence shown here is derived from an EMBL/GenBank/DDBJ whole genome shotgun (WGS) entry which is preliminary data.</text>
</comment>
<dbReference type="GO" id="GO:0005886">
    <property type="term" value="C:plasma membrane"/>
    <property type="evidence" value="ECO:0007669"/>
    <property type="project" value="TreeGrafter"/>
</dbReference>
<dbReference type="Pfam" id="PF00008">
    <property type="entry name" value="EGF"/>
    <property type="match status" value="4"/>
</dbReference>
<keyword evidence="5" id="KW-0325">Glycoprotein</keyword>
<proteinExistence type="predicted"/>
<feature type="disulfide bond" evidence="6">
    <location>
        <begin position="44"/>
        <end position="61"/>
    </location>
</feature>
<feature type="domain" description="EGF-like" evidence="8">
    <location>
        <begin position="82"/>
        <end position="119"/>
    </location>
</feature>
<name>A0A815HC57_9BILA</name>
<comment type="caution">
    <text evidence="6">Lacks conserved residue(s) required for the propagation of feature annotation.</text>
</comment>